<keyword evidence="2" id="KW-0223">Dioxygenase</keyword>
<dbReference type="Pfam" id="PF13532">
    <property type="entry name" value="2OG-FeII_Oxy_2"/>
    <property type="match status" value="1"/>
</dbReference>
<evidence type="ECO:0000259" key="6">
    <source>
        <dbReference type="PROSITE" id="PS51471"/>
    </source>
</evidence>
<dbReference type="OrthoDB" id="6614653at2759"/>
<dbReference type="PROSITE" id="PS51471">
    <property type="entry name" value="FE2OG_OXY"/>
    <property type="match status" value="1"/>
</dbReference>
<dbReference type="PANTHER" id="PTHR16557">
    <property type="entry name" value="ALKYLATED DNA REPAIR PROTEIN ALKB-RELATED"/>
    <property type="match status" value="1"/>
</dbReference>
<accession>A0A5C3MNW8</accession>
<evidence type="ECO:0000256" key="1">
    <source>
        <dbReference type="ARBA" id="ARBA00022723"/>
    </source>
</evidence>
<feature type="domain" description="Fe2OG dioxygenase" evidence="6">
    <location>
        <begin position="1"/>
        <end position="104"/>
    </location>
</feature>
<dbReference type="STRING" id="5364.A0A5C3MNW8"/>
<organism evidence="7 8">
    <name type="scientific">Heliocybe sulcata</name>
    <dbReference type="NCBI Taxonomy" id="5364"/>
    <lineage>
        <taxon>Eukaryota</taxon>
        <taxon>Fungi</taxon>
        <taxon>Dikarya</taxon>
        <taxon>Basidiomycota</taxon>
        <taxon>Agaricomycotina</taxon>
        <taxon>Agaricomycetes</taxon>
        <taxon>Gloeophyllales</taxon>
        <taxon>Gloeophyllaceae</taxon>
        <taxon>Heliocybe</taxon>
    </lineage>
</organism>
<dbReference type="Gene3D" id="2.60.120.590">
    <property type="entry name" value="Alpha-ketoglutarate-dependent dioxygenase AlkB-like"/>
    <property type="match status" value="1"/>
</dbReference>
<dbReference type="AlphaFoldDB" id="A0A5C3MNW8"/>
<evidence type="ECO:0000313" key="7">
    <source>
        <dbReference type="EMBL" id="TFK46433.1"/>
    </source>
</evidence>
<dbReference type="InterPro" id="IPR004574">
    <property type="entry name" value="Alkb"/>
</dbReference>
<dbReference type="GO" id="GO:0051213">
    <property type="term" value="F:dioxygenase activity"/>
    <property type="evidence" value="ECO:0007669"/>
    <property type="project" value="UniProtKB-KW"/>
</dbReference>
<evidence type="ECO:0000256" key="5">
    <source>
        <dbReference type="PIRSR" id="PIRSR604574-2"/>
    </source>
</evidence>
<keyword evidence="3" id="KW-0560">Oxidoreductase</keyword>
<reference evidence="7 8" key="1">
    <citation type="journal article" date="2019" name="Nat. Ecol. Evol.">
        <title>Megaphylogeny resolves global patterns of mushroom evolution.</title>
        <authorList>
            <person name="Varga T."/>
            <person name="Krizsan K."/>
            <person name="Foldi C."/>
            <person name="Dima B."/>
            <person name="Sanchez-Garcia M."/>
            <person name="Sanchez-Ramirez S."/>
            <person name="Szollosi G.J."/>
            <person name="Szarkandi J.G."/>
            <person name="Papp V."/>
            <person name="Albert L."/>
            <person name="Andreopoulos W."/>
            <person name="Angelini C."/>
            <person name="Antonin V."/>
            <person name="Barry K.W."/>
            <person name="Bougher N.L."/>
            <person name="Buchanan P."/>
            <person name="Buyck B."/>
            <person name="Bense V."/>
            <person name="Catcheside P."/>
            <person name="Chovatia M."/>
            <person name="Cooper J."/>
            <person name="Damon W."/>
            <person name="Desjardin D."/>
            <person name="Finy P."/>
            <person name="Geml J."/>
            <person name="Haridas S."/>
            <person name="Hughes K."/>
            <person name="Justo A."/>
            <person name="Karasinski D."/>
            <person name="Kautmanova I."/>
            <person name="Kiss B."/>
            <person name="Kocsube S."/>
            <person name="Kotiranta H."/>
            <person name="LaButti K.M."/>
            <person name="Lechner B.E."/>
            <person name="Liimatainen K."/>
            <person name="Lipzen A."/>
            <person name="Lukacs Z."/>
            <person name="Mihaltcheva S."/>
            <person name="Morgado L.N."/>
            <person name="Niskanen T."/>
            <person name="Noordeloos M.E."/>
            <person name="Ohm R.A."/>
            <person name="Ortiz-Santana B."/>
            <person name="Ovrebo C."/>
            <person name="Racz N."/>
            <person name="Riley R."/>
            <person name="Savchenko A."/>
            <person name="Shiryaev A."/>
            <person name="Soop K."/>
            <person name="Spirin V."/>
            <person name="Szebenyi C."/>
            <person name="Tomsovsky M."/>
            <person name="Tulloss R.E."/>
            <person name="Uehling J."/>
            <person name="Grigoriev I.V."/>
            <person name="Vagvolgyi C."/>
            <person name="Papp T."/>
            <person name="Martin F.M."/>
            <person name="Miettinen O."/>
            <person name="Hibbett D.S."/>
            <person name="Nagy L.G."/>
        </authorList>
    </citation>
    <scope>NUCLEOTIDE SEQUENCE [LARGE SCALE GENOMIC DNA]</scope>
    <source>
        <strain evidence="7 8">OMC1185</strain>
    </source>
</reference>
<dbReference type="GO" id="GO:0005634">
    <property type="term" value="C:nucleus"/>
    <property type="evidence" value="ECO:0007669"/>
    <property type="project" value="TreeGrafter"/>
</dbReference>
<evidence type="ECO:0000313" key="8">
    <source>
        <dbReference type="Proteomes" id="UP000305948"/>
    </source>
</evidence>
<feature type="binding site" evidence="5">
    <location>
        <position position="3"/>
    </location>
    <ligand>
        <name>Fe cation</name>
        <dbReference type="ChEBI" id="CHEBI:24875"/>
        <note>catalytic</note>
    </ligand>
</feature>
<dbReference type="Proteomes" id="UP000305948">
    <property type="component" value="Unassembled WGS sequence"/>
</dbReference>
<dbReference type="GO" id="GO:0046872">
    <property type="term" value="F:metal ion binding"/>
    <property type="evidence" value="ECO:0007669"/>
    <property type="project" value="UniProtKB-KW"/>
</dbReference>
<dbReference type="InterPro" id="IPR005123">
    <property type="entry name" value="Oxoglu/Fe-dep_dioxygenase_dom"/>
</dbReference>
<dbReference type="InterPro" id="IPR037151">
    <property type="entry name" value="AlkB-like_sf"/>
</dbReference>
<keyword evidence="4 5" id="KW-0408">Iron</keyword>
<keyword evidence="1 5" id="KW-0479">Metal-binding</keyword>
<name>A0A5C3MNW8_9AGAM</name>
<sequence length="120" mass="13117">MAHVDRSEVCATSPLVSVSLGNAAIFLIGGLTRDAEPTALLLRSGDVVIMSGPACRRAYHGVPRILEDTLPGHLDVQEEDDGEWRVYADYMRTSRINVNVRQVFPIGFNPNLLEVGKQGL</sequence>
<evidence type="ECO:0000256" key="3">
    <source>
        <dbReference type="ARBA" id="ARBA00023002"/>
    </source>
</evidence>
<proteinExistence type="predicted"/>
<gene>
    <name evidence="7" type="ORF">OE88DRAFT_1667831</name>
</gene>
<comment type="cofactor">
    <cofactor evidence="5">
        <name>Fe(2+)</name>
        <dbReference type="ChEBI" id="CHEBI:29033"/>
    </cofactor>
    <text evidence="5">Binds 1 Fe(2+) ion per subunit.</text>
</comment>
<keyword evidence="8" id="KW-1185">Reference proteome</keyword>
<feature type="binding site" evidence="5">
    <location>
        <position position="5"/>
    </location>
    <ligand>
        <name>Fe cation</name>
        <dbReference type="ChEBI" id="CHEBI:24875"/>
        <note>catalytic</note>
    </ligand>
</feature>
<dbReference type="EMBL" id="ML213530">
    <property type="protein sequence ID" value="TFK46433.1"/>
    <property type="molecule type" value="Genomic_DNA"/>
</dbReference>
<dbReference type="InterPro" id="IPR027450">
    <property type="entry name" value="AlkB-like"/>
</dbReference>
<evidence type="ECO:0000256" key="2">
    <source>
        <dbReference type="ARBA" id="ARBA00022964"/>
    </source>
</evidence>
<protein>
    <recommendedName>
        <fullName evidence="6">Fe2OG dioxygenase domain-containing protein</fullName>
    </recommendedName>
</protein>
<evidence type="ECO:0000256" key="4">
    <source>
        <dbReference type="ARBA" id="ARBA00023004"/>
    </source>
</evidence>
<feature type="binding site" evidence="5">
    <location>
        <position position="60"/>
    </location>
    <ligand>
        <name>Fe cation</name>
        <dbReference type="ChEBI" id="CHEBI:24875"/>
        <note>catalytic</note>
    </ligand>
</feature>
<dbReference type="PANTHER" id="PTHR16557:SF2">
    <property type="entry name" value="NUCLEIC ACID DIOXYGENASE ALKBH1"/>
    <property type="match status" value="1"/>
</dbReference>
<dbReference type="GO" id="GO:0005737">
    <property type="term" value="C:cytoplasm"/>
    <property type="evidence" value="ECO:0007669"/>
    <property type="project" value="TreeGrafter"/>
</dbReference>
<dbReference type="SUPFAM" id="SSF51197">
    <property type="entry name" value="Clavaminate synthase-like"/>
    <property type="match status" value="1"/>
</dbReference>